<organism evidence="2">
    <name type="scientific">Guillardia theta (strain CCMP2712)</name>
    <name type="common">Cryptophyte</name>
    <dbReference type="NCBI Taxonomy" id="905079"/>
    <lineage>
        <taxon>Eukaryota</taxon>
        <taxon>Cryptophyceae</taxon>
        <taxon>Pyrenomonadales</taxon>
        <taxon>Geminigeraceae</taxon>
        <taxon>Guillardia</taxon>
    </lineage>
</organism>
<sequence>MVRALMLALVGLFVGARGDVAPVFVTSLQYNQTFPLAPGQLLNLSETVKIHDADPSGTPQGSISSSANLLQISLFCLTQTAPTTLVPLSCNFDGFSIQASLSFTEGLTNRSSIDFSMKLQPSGSYETFPSPLVHVCLQARDGLSKTSSFCFNVYLLVPPKPILNNSQCVQLFNSSTWSFKPYQQPVCLIAPLNELSAVGLGQTLERNIYFSCALSYASVNVAVLSNPGLPNGFTIAGMYGGPSDSTNPTSSSNLLEFTYLPDRALKHQHYVFSRAVSFAPSEDQVGLSFKFCLSAISSYLLPNSSSWPQLSTDTCLSISVVPPSFALNSTDLNLSAAFYHDVLVGCDYVWSITVYEPSRYQQGPATPSLQTNYTAALVGDSHDLLPPSAFFSEGQPLMVCSDRQDRVCADKSYPMTRFELRWTPSRGLEAQTFQSCFWLQERKFSRFNRLRFCANFRVSKCKTCVMRGETLLALARHYRTTWLQLWGANPHLQNPQNLSQLSFLHLGPSFHVSKDTDVTVIMQRFGMRADAFKLVNPELQAALIPKDTQVCVLTAMCRQETDSFSA</sequence>
<dbReference type="CDD" id="cd00118">
    <property type="entry name" value="LysM"/>
    <property type="match status" value="1"/>
</dbReference>
<dbReference type="RefSeq" id="XP_005826379.1">
    <property type="nucleotide sequence ID" value="XM_005826322.1"/>
</dbReference>
<reference evidence="4" key="2">
    <citation type="submission" date="2012-11" db="EMBL/GenBank/DDBJ databases">
        <authorList>
            <person name="Kuo A."/>
            <person name="Curtis B.A."/>
            <person name="Tanifuji G."/>
            <person name="Burki F."/>
            <person name="Gruber A."/>
            <person name="Irimia M."/>
            <person name="Maruyama S."/>
            <person name="Arias M.C."/>
            <person name="Ball S.G."/>
            <person name="Gile G.H."/>
            <person name="Hirakawa Y."/>
            <person name="Hopkins J.F."/>
            <person name="Rensing S.A."/>
            <person name="Schmutz J."/>
            <person name="Symeonidi A."/>
            <person name="Elias M."/>
            <person name="Eveleigh R.J."/>
            <person name="Herman E.K."/>
            <person name="Klute M.J."/>
            <person name="Nakayama T."/>
            <person name="Obornik M."/>
            <person name="Reyes-Prieto A."/>
            <person name="Armbrust E.V."/>
            <person name="Aves S.J."/>
            <person name="Beiko R.G."/>
            <person name="Coutinho P."/>
            <person name="Dacks J.B."/>
            <person name="Durnford D.G."/>
            <person name="Fast N.M."/>
            <person name="Green B.R."/>
            <person name="Grisdale C."/>
            <person name="Hempe F."/>
            <person name="Henrissat B."/>
            <person name="Hoppner M.P."/>
            <person name="Ishida K.-I."/>
            <person name="Kim E."/>
            <person name="Koreny L."/>
            <person name="Kroth P.G."/>
            <person name="Liu Y."/>
            <person name="Malik S.-B."/>
            <person name="Maier U.G."/>
            <person name="McRose D."/>
            <person name="Mock T."/>
            <person name="Neilson J.A."/>
            <person name="Onodera N.T."/>
            <person name="Poole A.M."/>
            <person name="Pritham E.J."/>
            <person name="Richards T.A."/>
            <person name="Rocap G."/>
            <person name="Roy S.W."/>
            <person name="Sarai C."/>
            <person name="Schaack S."/>
            <person name="Shirato S."/>
            <person name="Slamovits C.H."/>
            <person name="Spencer D.F."/>
            <person name="Suzuki S."/>
            <person name="Worden A.Z."/>
            <person name="Zauner S."/>
            <person name="Barry K."/>
            <person name="Bell C."/>
            <person name="Bharti A.K."/>
            <person name="Crow J.A."/>
            <person name="Grimwood J."/>
            <person name="Kramer R."/>
            <person name="Lindquist E."/>
            <person name="Lucas S."/>
            <person name="Salamov A."/>
            <person name="McFadden G.I."/>
            <person name="Lane C.E."/>
            <person name="Keeling P.J."/>
            <person name="Gray M.W."/>
            <person name="Grigoriev I.V."/>
            <person name="Archibald J.M."/>
        </authorList>
    </citation>
    <scope>NUCLEOTIDE SEQUENCE</scope>
    <source>
        <strain evidence="4">CCMP2712</strain>
    </source>
</reference>
<evidence type="ECO:0000313" key="3">
    <source>
        <dbReference type="EnsemblProtists" id="EKX39399"/>
    </source>
</evidence>
<protein>
    <submittedName>
        <fullName evidence="2 3">Uncharacterized protein</fullName>
    </submittedName>
</protein>
<evidence type="ECO:0000313" key="4">
    <source>
        <dbReference type="Proteomes" id="UP000011087"/>
    </source>
</evidence>
<reference evidence="2 4" key="1">
    <citation type="journal article" date="2012" name="Nature">
        <title>Algal genomes reveal evolutionary mosaicism and the fate of nucleomorphs.</title>
        <authorList>
            <consortium name="DOE Joint Genome Institute"/>
            <person name="Curtis B.A."/>
            <person name="Tanifuji G."/>
            <person name="Burki F."/>
            <person name="Gruber A."/>
            <person name="Irimia M."/>
            <person name="Maruyama S."/>
            <person name="Arias M.C."/>
            <person name="Ball S.G."/>
            <person name="Gile G.H."/>
            <person name="Hirakawa Y."/>
            <person name="Hopkins J.F."/>
            <person name="Kuo A."/>
            <person name="Rensing S.A."/>
            <person name="Schmutz J."/>
            <person name="Symeonidi A."/>
            <person name="Elias M."/>
            <person name="Eveleigh R.J."/>
            <person name="Herman E.K."/>
            <person name="Klute M.J."/>
            <person name="Nakayama T."/>
            <person name="Obornik M."/>
            <person name="Reyes-Prieto A."/>
            <person name="Armbrust E.V."/>
            <person name="Aves S.J."/>
            <person name="Beiko R.G."/>
            <person name="Coutinho P."/>
            <person name="Dacks J.B."/>
            <person name="Durnford D.G."/>
            <person name="Fast N.M."/>
            <person name="Green B.R."/>
            <person name="Grisdale C.J."/>
            <person name="Hempel F."/>
            <person name="Henrissat B."/>
            <person name="Hoppner M.P."/>
            <person name="Ishida K."/>
            <person name="Kim E."/>
            <person name="Koreny L."/>
            <person name="Kroth P.G."/>
            <person name="Liu Y."/>
            <person name="Malik S.B."/>
            <person name="Maier U.G."/>
            <person name="McRose D."/>
            <person name="Mock T."/>
            <person name="Neilson J.A."/>
            <person name="Onodera N.T."/>
            <person name="Poole A.M."/>
            <person name="Pritham E.J."/>
            <person name="Richards T.A."/>
            <person name="Rocap G."/>
            <person name="Roy S.W."/>
            <person name="Sarai C."/>
            <person name="Schaack S."/>
            <person name="Shirato S."/>
            <person name="Slamovits C.H."/>
            <person name="Spencer D.F."/>
            <person name="Suzuki S."/>
            <person name="Worden A.Z."/>
            <person name="Zauner S."/>
            <person name="Barry K."/>
            <person name="Bell C."/>
            <person name="Bharti A.K."/>
            <person name="Crow J.A."/>
            <person name="Grimwood J."/>
            <person name="Kramer R."/>
            <person name="Lindquist E."/>
            <person name="Lucas S."/>
            <person name="Salamov A."/>
            <person name="McFadden G.I."/>
            <person name="Lane C.E."/>
            <person name="Keeling P.J."/>
            <person name="Gray M.W."/>
            <person name="Grigoriev I.V."/>
            <person name="Archibald J.M."/>
        </authorList>
    </citation>
    <scope>NUCLEOTIDE SEQUENCE</scope>
    <source>
        <strain evidence="2 4">CCMP2712</strain>
    </source>
</reference>
<dbReference type="HOGENOM" id="CLU_481881_0_0_1"/>
<evidence type="ECO:0000313" key="2">
    <source>
        <dbReference type="EMBL" id="EKX39399.1"/>
    </source>
</evidence>
<dbReference type="EnsemblProtists" id="EKX39399">
    <property type="protein sequence ID" value="EKX39399"/>
    <property type="gene ID" value="GUITHDRAFT_114599"/>
</dbReference>
<proteinExistence type="predicted"/>
<dbReference type="KEGG" id="gtt:GUITHDRAFT_114599"/>
<dbReference type="AlphaFoldDB" id="L1IU35"/>
<feature type="signal peptide" evidence="1">
    <location>
        <begin position="1"/>
        <end position="18"/>
    </location>
</feature>
<dbReference type="Proteomes" id="UP000011087">
    <property type="component" value="Unassembled WGS sequence"/>
</dbReference>
<dbReference type="GeneID" id="17296061"/>
<dbReference type="EMBL" id="JH993040">
    <property type="protein sequence ID" value="EKX39399.1"/>
    <property type="molecule type" value="Genomic_DNA"/>
</dbReference>
<accession>L1IU35</accession>
<keyword evidence="4" id="KW-1185">Reference proteome</keyword>
<name>L1IU35_GUITC</name>
<feature type="chain" id="PRO_5008770450" evidence="1">
    <location>
        <begin position="19"/>
        <end position="566"/>
    </location>
</feature>
<keyword evidence="1" id="KW-0732">Signal</keyword>
<dbReference type="PaxDb" id="55529-EKX39399"/>
<evidence type="ECO:0000256" key="1">
    <source>
        <dbReference type="SAM" id="SignalP"/>
    </source>
</evidence>
<reference evidence="3" key="3">
    <citation type="submission" date="2016-03" db="UniProtKB">
        <authorList>
            <consortium name="EnsemblProtists"/>
        </authorList>
    </citation>
    <scope>IDENTIFICATION</scope>
</reference>
<gene>
    <name evidence="2" type="ORF">GUITHDRAFT_114599</name>
</gene>
<dbReference type="InterPro" id="IPR018392">
    <property type="entry name" value="LysM"/>
</dbReference>